<accession>A0AA37IKC2</accession>
<dbReference type="Proteomes" id="UP001055111">
    <property type="component" value="Unassembled WGS sequence"/>
</dbReference>
<evidence type="ECO:0000313" key="2">
    <source>
        <dbReference type="Proteomes" id="UP001055111"/>
    </source>
</evidence>
<dbReference type="AlphaFoldDB" id="A0AA37IKC2"/>
<dbReference type="Pfam" id="PF26636">
    <property type="entry name" value="DUF8209"/>
    <property type="match status" value="1"/>
</dbReference>
<dbReference type="InterPro" id="IPR058064">
    <property type="entry name" value="STM2901-like"/>
</dbReference>
<name>A0AA37IKC2_9BURK</name>
<reference evidence="1" key="1">
    <citation type="submission" date="2022-09" db="EMBL/GenBank/DDBJ databases">
        <title>Isolation and characterization of 3-chlorobenzoate degrading bacteria from soils in Shizuoka.</title>
        <authorList>
            <person name="Ifat A."/>
            <person name="Ogawa N."/>
            <person name="Kimbara K."/>
            <person name="Moriuchi R."/>
            <person name="Dohra H."/>
            <person name="Shintani M."/>
        </authorList>
    </citation>
    <scope>NUCLEOTIDE SEQUENCE</scope>
    <source>
        <strain evidence="1">19CS4-2</strain>
    </source>
</reference>
<dbReference type="NCBIfam" id="NF045926">
    <property type="entry name" value="STM2901_fam"/>
    <property type="match status" value="1"/>
</dbReference>
<evidence type="ECO:0000313" key="1">
    <source>
        <dbReference type="EMBL" id="GJH30318.1"/>
    </source>
</evidence>
<dbReference type="EMBL" id="BPUS01000035">
    <property type="protein sequence ID" value="GJH30318.1"/>
    <property type="molecule type" value="Genomic_DNA"/>
</dbReference>
<protein>
    <submittedName>
        <fullName evidence="1">Uncharacterized protein</fullName>
    </submittedName>
</protein>
<proteinExistence type="predicted"/>
<comment type="caution">
    <text evidence="1">The sequence shown here is derived from an EMBL/GenBank/DDBJ whole genome shotgun (WGS) entry which is preliminary data.</text>
</comment>
<dbReference type="RefSeq" id="WP_238217986.1">
    <property type="nucleotide sequence ID" value="NZ_BPUS01000035.1"/>
</dbReference>
<sequence>MNAHERFIKDVTDSKINTYDYEGHKRLTPQGLFFCVMVEETVKALGVEDITAVIAILAGQPVLPTRGKFGGATKGTSVASRVSRALFDYDFQQNILPTLTNKSILAFRFRMVNNLGVFIGRWTPMAGWTITAYDVVKISVLTILHYNQLVNPEDQINDATAGSLG</sequence>
<dbReference type="InterPro" id="IPR058522">
    <property type="entry name" value="DUF8209"/>
</dbReference>
<organism evidence="1 2">
    <name type="scientific">Caballeronia novacaledonica</name>
    <dbReference type="NCBI Taxonomy" id="1544861"/>
    <lineage>
        <taxon>Bacteria</taxon>
        <taxon>Pseudomonadati</taxon>
        <taxon>Pseudomonadota</taxon>
        <taxon>Betaproteobacteria</taxon>
        <taxon>Burkholderiales</taxon>
        <taxon>Burkholderiaceae</taxon>
        <taxon>Caballeronia</taxon>
    </lineage>
</organism>
<gene>
    <name evidence="1" type="ORF">CBA19CS42_37400</name>
</gene>